<name>F4PJD2_CACFS</name>
<keyword evidence="1" id="KW-1133">Transmembrane helix</keyword>
<protein>
    <recommendedName>
        <fullName evidence="4">Transmembrane protein</fullName>
    </recommendedName>
</protein>
<evidence type="ECO:0000256" key="1">
    <source>
        <dbReference type="SAM" id="Phobius"/>
    </source>
</evidence>
<evidence type="ECO:0000313" key="2">
    <source>
        <dbReference type="EMBL" id="EGG24418.1"/>
    </source>
</evidence>
<proteinExistence type="predicted"/>
<evidence type="ECO:0000313" key="3">
    <source>
        <dbReference type="Proteomes" id="UP000007797"/>
    </source>
</evidence>
<keyword evidence="1" id="KW-0812">Transmembrane</keyword>
<dbReference type="Proteomes" id="UP000007797">
    <property type="component" value="Unassembled WGS sequence"/>
</dbReference>
<gene>
    <name evidence="2" type="ORF">DFA_06568</name>
</gene>
<dbReference type="RefSeq" id="XP_004362269.1">
    <property type="nucleotide sequence ID" value="XM_004362212.1"/>
</dbReference>
<feature type="transmembrane region" description="Helical" evidence="1">
    <location>
        <begin position="116"/>
        <end position="138"/>
    </location>
</feature>
<sequence>MAFSATLGLGLASPTAGSICMNINTFWFSMALGRVTGLKYLPREKRIKFSTTTTKDQGEQSRPTSRLGQAEANYINYLSLLIFNHFKSPNQPIDFNHSLQSKPNQTKFKMFKPTTIFAVFAIILCAAVVANGAITSVVQEGKKLTINYSPMTMIWFDNQLINDGVVTNIKPYCKAMYGWSPLVCNLPSVPDCDTIRLYGSAGIGATNLQMLYSFNCTVVA</sequence>
<dbReference type="AlphaFoldDB" id="F4PJD2"/>
<keyword evidence="1" id="KW-0472">Membrane</keyword>
<keyword evidence="3" id="KW-1185">Reference proteome</keyword>
<dbReference type="GeneID" id="14875958"/>
<accession>F4PJD2</accession>
<reference evidence="3" key="1">
    <citation type="journal article" date="2011" name="Genome Res.">
        <title>Phylogeny-wide analysis of social amoeba genomes highlights ancient origins for complex intercellular communication.</title>
        <authorList>
            <person name="Heidel A.J."/>
            <person name="Lawal H.M."/>
            <person name="Felder M."/>
            <person name="Schilde C."/>
            <person name="Helps N.R."/>
            <person name="Tunggal B."/>
            <person name="Rivero F."/>
            <person name="John U."/>
            <person name="Schleicher M."/>
            <person name="Eichinger L."/>
            <person name="Platzer M."/>
            <person name="Noegel A.A."/>
            <person name="Schaap P."/>
            <person name="Gloeckner G."/>
        </authorList>
    </citation>
    <scope>NUCLEOTIDE SEQUENCE [LARGE SCALE GENOMIC DNA]</scope>
    <source>
        <strain evidence="3">SH3</strain>
    </source>
</reference>
<dbReference type="KEGG" id="dfa:DFA_06568"/>
<organism evidence="2 3">
    <name type="scientific">Cavenderia fasciculata</name>
    <name type="common">Slime mold</name>
    <name type="synonym">Dictyostelium fasciculatum</name>
    <dbReference type="NCBI Taxonomy" id="261658"/>
    <lineage>
        <taxon>Eukaryota</taxon>
        <taxon>Amoebozoa</taxon>
        <taxon>Evosea</taxon>
        <taxon>Eumycetozoa</taxon>
        <taxon>Dictyostelia</taxon>
        <taxon>Acytosteliales</taxon>
        <taxon>Cavenderiaceae</taxon>
        <taxon>Cavenderia</taxon>
    </lineage>
</organism>
<evidence type="ECO:0008006" key="4">
    <source>
        <dbReference type="Google" id="ProtNLM"/>
    </source>
</evidence>
<dbReference type="EMBL" id="GL883007">
    <property type="protein sequence ID" value="EGG24418.1"/>
    <property type="molecule type" value="Genomic_DNA"/>
</dbReference>